<comment type="similarity">
    <text evidence="1">Belongs to the acetyltransferase family.</text>
</comment>
<keyword evidence="3" id="KW-0012">Acyltransferase</keyword>
<dbReference type="PANTHER" id="PTHR10545:SF29">
    <property type="entry name" value="GH14572P-RELATED"/>
    <property type="match status" value="1"/>
</dbReference>
<keyword evidence="6" id="KW-1185">Reference proteome</keyword>
<reference evidence="5 6" key="1">
    <citation type="submission" date="2016-03" db="EMBL/GenBank/DDBJ databases">
        <title>Whole genome sequencing of Grifola frondosa 9006-11.</title>
        <authorList>
            <person name="Min B."/>
            <person name="Park H."/>
            <person name="Kim J.-G."/>
            <person name="Cho H."/>
            <person name="Oh Y.-L."/>
            <person name="Kong W.-S."/>
            <person name="Choi I.-G."/>
        </authorList>
    </citation>
    <scope>NUCLEOTIDE SEQUENCE [LARGE SCALE GENOMIC DNA]</scope>
    <source>
        <strain evidence="5 6">9006-11</strain>
    </source>
</reference>
<dbReference type="AlphaFoldDB" id="A0A1C7LTJ2"/>
<dbReference type="Pfam" id="PF00583">
    <property type="entry name" value="Acetyltransf_1"/>
    <property type="match status" value="1"/>
</dbReference>
<name>A0A1C7LTJ2_GRIFR</name>
<evidence type="ECO:0000256" key="2">
    <source>
        <dbReference type="ARBA" id="ARBA00022679"/>
    </source>
</evidence>
<dbReference type="InterPro" id="IPR000182">
    <property type="entry name" value="GNAT_dom"/>
</dbReference>
<dbReference type="OrthoDB" id="7305308at2759"/>
<dbReference type="Gene3D" id="3.40.630.30">
    <property type="match status" value="1"/>
</dbReference>
<dbReference type="GO" id="GO:0008080">
    <property type="term" value="F:N-acetyltransferase activity"/>
    <property type="evidence" value="ECO:0007669"/>
    <property type="project" value="UniProtKB-ARBA"/>
</dbReference>
<dbReference type="OMA" id="IAVKCRC"/>
<dbReference type="PROSITE" id="PS51186">
    <property type="entry name" value="GNAT"/>
    <property type="match status" value="1"/>
</dbReference>
<evidence type="ECO:0000256" key="3">
    <source>
        <dbReference type="ARBA" id="ARBA00023315"/>
    </source>
</evidence>
<feature type="domain" description="N-acetyltransferase" evidence="4">
    <location>
        <begin position="11"/>
        <end position="177"/>
    </location>
</feature>
<protein>
    <submittedName>
        <fullName evidence="5">Diamine acetyltransferase 2</fullName>
    </submittedName>
</protein>
<evidence type="ECO:0000256" key="1">
    <source>
        <dbReference type="ARBA" id="ARBA00008694"/>
    </source>
</evidence>
<sequence length="177" mass="19903">MWCDDFSTSNAISRPYPPNQDAILQLIIDLATYEKEPHSVKATPELLRKNLFETPYAHTLLAFTGSPSSPGKPIGMAMYFFNYSTWTGKPGLYLEDLYVDEEYRGKGVGKALFGELGTVAQEKGCGRLDWSVLKWNQPSIDFYEKKLGATAMSEWMGMRLEGAEIENLNQFVVARAN</sequence>
<dbReference type="SUPFAM" id="SSF55729">
    <property type="entry name" value="Acyl-CoA N-acyltransferases (Nat)"/>
    <property type="match status" value="1"/>
</dbReference>
<dbReference type="InterPro" id="IPR016181">
    <property type="entry name" value="Acyl_CoA_acyltransferase"/>
</dbReference>
<proteinExistence type="inferred from homology"/>
<gene>
    <name evidence="5" type="primary">SAT2</name>
    <name evidence="5" type="ORF">A0H81_12468</name>
</gene>
<dbReference type="EMBL" id="LUGG01000023">
    <property type="protein sequence ID" value="OBZ67990.1"/>
    <property type="molecule type" value="Genomic_DNA"/>
</dbReference>
<dbReference type="CDD" id="cd04301">
    <property type="entry name" value="NAT_SF"/>
    <property type="match status" value="1"/>
</dbReference>
<dbReference type="STRING" id="5627.A0A1C7LTJ2"/>
<evidence type="ECO:0000313" key="5">
    <source>
        <dbReference type="EMBL" id="OBZ67990.1"/>
    </source>
</evidence>
<keyword evidence="2 5" id="KW-0808">Transferase</keyword>
<dbReference type="PANTHER" id="PTHR10545">
    <property type="entry name" value="DIAMINE N-ACETYLTRANSFERASE"/>
    <property type="match status" value="1"/>
</dbReference>
<dbReference type="FunFam" id="3.40.630.30:FF:000064">
    <property type="entry name" value="GNAT family acetyltransferase"/>
    <property type="match status" value="1"/>
</dbReference>
<organism evidence="5 6">
    <name type="scientific">Grifola frondosa</name>
    <name type="common">Maitake</name>
    <name type="synonym">Polyporus frondosus</name>
    <dbReference type="NCBI Taxonomy" id="5627"/>
    <lineage>
        <taxon>Eukaryota</taxon>
        <taxon>Fungi</taxon>
        <taxon>Dikarya</taxon>
        <taxon>Basidiomycota</taxon>
        <taxon>Agaricomycotina</taxon>
        <taxon>Agaricomycetes</taxon>
        <taxon>Polyporales</taxon>
        <taxon>Grifolaceae</taxon>
        <taxon>Grifola</taxon>
    </lineage>
</organism>
<dbReference type="Proteomes" id="UP000092993">
    <property type="component" value="Unassembled WGS sequence"/>
</dbReference>
<accession>A0A1C7LTJ2</accession>
<comment type="caution">
    <text evidence="5">The sequence shown here is derived from an EMBL/GenBank/DDBJ whole genome shotgun (WGS) entry which is preliminary data.</text>
</comment>
<evidence type="ECO:0000313" key="6">
    <source>
        <dbReference type="Proteomes" id="UP000092993"/>
    </source>
</evidence>
<evidence type="ECO:0000259" key="4">
    <source>
        <dbReference type="PROSITE" id="PS51186"/>
    </source>
</evidence>
<dbReference type="InterPro" id="IPR051016">
    <property type="entry name" value="Diverse_Substrate_AcTransf"/>
</dbReference>